<dbReference type="Proteomes" id="UP001234297">
    <property type="component" value="Chromosome 7"/>
</dbReference>
<evidence type="ECO:0000313" key="1">
    <source>
        <dbReference type="EMBL" id="KAJ8629265.1"/>
    </source>
</evidence>
<accession>A0ACC2L758</accession>
<sequence>MNTPNLEIGGEEEYNKERINTQGAFVLGRKALDQIVVAKEMIHVMSRQKGCCATVAVKLDVEKAYDTFHWDFLQACLTQLGFDRSFTTKIMLFVSSVKFTIRVNGRHTEKLRPEHGFRQGDPLPPYIYILCAETLSKQVDKMAASKRMLFPKIAPNGGRVGLLQFTDDLLLFLCLNAHTILGLHRLLTKFEEEAGQASIEPRANSCSQKMHPQGQFA</sequence>
<dbReference type="EMBL" id="CM056815">
    <property type="protein sequence ID" value="KAJ8629265.1"/>
    <property type="molecule type" value="Genomic_DNA"/>
</dbReference>
<keyword evidence="2" id="KW-1185">Reference proteome</keyword>
<comment type="caution">
    <text evidence="1">The sequence shown here is derived from an EMBL/GenBank/DDBJ whole genome shotgun (WGS) entry which is preliminary data.</text>
</comment>
<reference evidence="1 2" key="1">
    <citation type="journal article" date="2022" name="Hortic Res">
        <title>A haplotype resolved chromosomal level avocado genome allows analysis of novel avocado genes.</title>
        <authorList>
            <person name="Nath O."/>
            <person name="Fletcher S.J."/>
            <person name="Hayward A."/>
            <person name="Shaw L.M."/>
            <person name="Masouleh A.K."/>
            <person name="Furtado A."/>
            <person name="Henry R.J."/>
            <person name="Mitter N."/>
        </authorList>
    </citation>
    <scope>NUCLEOTIDE SEQUENCE [LARGE SCALE GENOMIC DNA]</scope>
    <source>
        <strain evidence="2">cv. Hass</strain>
    </source>
</reference>
<protein>
    <submittedName>
        <fullName evidence="1">Uncharacterized protein</fullName>
    </submittedName>
</protein>
<evidence type="ECO:0000313" key="2">
    <source>
        <dbReference type="Proteomes" id="UP001234297"/>
    </source>
</evidence>
<organism evidence="1 2">
    <name type="scientific">Persea americana</name>
    <name type="common">Avocado</name>
    <dbReference type="NCBI Taxonomy" id="3435"/>
    <lineage>
        <taxon>Eukaryota</taxon>
        <taxon>Viridiplantae</taxon>
        <taxon>Streptophyta</taxon>
        <taxon>Embryophyta</taxon>
        <taxon>Tracheophyta</taxon>
        <taxon>Spermatophyta</taxon>
        <taxon>Magnoliopsida</taxon>
        <taxon>Magnoliidae</taxon>
        <taxon>Laurales</taxon>
        <taxon>Lauraceae</taxon>
        <taxon>Persea</taxon>
    </lineage>
</organism>
<proteinExistence type="predicted"/>
<name>A0ACC2L758_PERAE</name>
<gene>
    <name evidence="1" type="ORF">MRB53_022588</name>
</gene>